<gene>
    <name evidence="7" type="ORF">NLF92_07770</name>
</gene>
<keyword evidence="3 6" id="KW-0808">Transferase</keyword>
<dbReference type="Gene3D" id="1.10.600.10">
    <property type="entry name" value="Farnesyl Diphosphate Synthase"/>
    <property type="match status" value="1"/>
</dbReference>
<dbReference type="GO" id="GO:0004659">
    <property type="term" value="F:prenyltransferase activity"/>
    <property type="evidence" value="ECO:0007669"/>
    <property type="project" value="InterPro"/>
</dbReference>
<evidence type="ECO:0000256" key="2">
    <source>
        <dbReference type="ARBA" id="ARBA00006706"/>
    </source>
</evidence>
<organism evidence="7 8">
    <name type="scientific">Opacimonas viscosa</name>
    <dbReference type="NCBI Taxonomy" id="2961944"/>
    <lineage>
        <taxon>Bacteria</taxon>
        <taxon>Pseudomonadati</taxon>
        <taxon>Pseudomonadota</taxon>
        <taxon>Gammaproteobacteria</taxon>
        <taxon>Alteromonadales</taxon>
        <taxon>Alteromonadaceae</taxon>
        <taxon>Opacimonas</taxon>
    </lineage>
</organism>
<dbReference type="InterPro" id="IPR008949">
    <property type="entry name" value="Isoprenoid_synthase_dom_sf"/>
</dbReference>
<dbReference type="RefSeq" id="WP_254100512.1">
    <property type="nucleotide sequence ID" value="NZ_JANATA010000012.1"/>
</dbReference>
<sequence length="299" mass="32771">MHVCSTIKNHIGSALSTVEQNMSAITAAYPVTQLDDATNTLQSSLAYHVQTGGNKTRALMSLYASDALHLRQSDAIVAATIVETLHNASLIHDDIQDDEIERRGQPALWQKYDVGTAICTGDFLIAKAYAECAKISDVKLIPELIELVHEAVQETIAGQTVDINCTTVTTSVKHYEMTAIAKSGPLLGLSLAIPLLLFGYKKAEIHSLLRPCIEPFSLSYQIIDDLHDVVTDAEHDCLNLVNVLAQEMSLKEAKAYAYSRTELLLGAAKRQLSLIPNHAGVYLEYCIEQLRHKSLQVTS</sequence>
<dbReference type="InterPro" id="IPR033749">
    <property type="entry name" value="Polyprenyl_synt_CS"/>
</dbReference>
<evidence type="ECO:0000256" key="5">
    <source>
        <dbReference type="ARBA" id="ARBA00022842"/>
    </source>
</evidence>
<dbReference type="PANTHER" id="PTHR12001:SF85">
    <property type="entry name" value="SHORT CHAIN ISOPRENYL DIPHOSPHATE SYNTHASE"/>
    <property type="match status" value="1"/>
</dbReference>
<keyword evidence="8" id="KW-1185">Reference proteome</keyword>
<evidence type="ECO:0000256" key="3">
    <source>
        <dbReference type="ARBA" id="ARBA00022679"/>
    </source>
</evidence>
<dbReference type="GO" id="GO:0008299">
    <property type="term" value="P:isoprenoid biosynthetic process"/>
    <property type="evidence" value="ECO:0007669"/>
    <property type="project" value="InterPro"/>
</dbReference>
<dbReference type="PROSITE" id="PS00723">
    <property type="entry name" value="POLYPRENYL_SYNTHASE_1"/>
    <property type="match status" value="1"/>
</dbReference>
<evidence type="ECO:0000256" key="6">
    <source>
        <dbReference type="RuleBase" id="RU004466"/>
    </source>
</evidence>
<dbReference type="Pfam" id="PF00348">
    <property type="entry name" value="polyprenyl_synt"/>
    <property type="match status" value="1"/>
</dbReference>
<dbReference type="EMBL" id="JANATA010000012">
    <property type="protein sequence ID" value="MCP3428843.1"/>
    <property type="molecule type" value="Genomic_DNA"/>
</dbReference>
<evidence type="ECO:0000313" key="8">
    <source>
        <dbReference type="Proteomes" id="UP001165413"/>
    </source>
</evidence>
<evidence type="ECO:0000256" key="1">
    <source>
        <dbReference type="ARBA" id="ARBA00001946"/>
    </source>
</evidence>
<keyword evidence="4" id="KW-0479">Metal-binding</keyword>
<accession>A0AA42BLG9</accession>
<comment type="cofactor">
    <cofactor evidence="1">
        <name>Mg(2+)</name>
        <dbReference type="ChEBI" id="CHEBI:18420"/>
    </cofactor>
</comment>
<name>A0AA42BLG9_9ALTE</name>
<dbReference type="AlphaFoldDB" id="A0AA42BLG9"/>
<protein>
    <submittedName>
        <fullName evidence="7">Polyprenyl synthetase family protein</fullName>
    </submittedName>
</protein>
<reference evidence="7" key="1">
    <citation type="submission" date="2022-07" db="EMBL/GenBank/DDBJ databases">
        <title>Characterization of the Novel Bacterium Alteromonas immobilis LMIT006 and Alteromonas gregis LMIT007.</title>
        <authorList>
            <person name="Lin X."/>
        </authorList>
    </citation>
    <scope>NUCLEOTIDE SEQUENCE</scope>
    <source>
        <strain evidence="7">LMIT007</strain>
    </source>
</reference>
<dbReference type="GO" id="GO:0046872">
    <property type="term" value="F:metal ion binding"/>
    <property type="evidence" value="ECO:0007669"/>
    <property type="project" value="UniProtKB-KW"/>
</dbReference>
<dbReference type="Proteomes" id="UP001165413">
    <property type="component" value="Unassembled WGS sequence"/>
</dbReference>
<proteinExistence type="inferred from homology"/>
<dbReference type="SFLD" id="SFLDS00005">
    <property type="entry name" value="Isoprenoid_Synthase_Type_I"/>
    <property type="match status" value="1"/>
</dbReference>
<dbReference type="InterPro" id="IPR000092">
    <property type="entry name" value="Polyprenyl_synt"/>
</dbReference>
<keyword evidence="5" id="KW-0460">Magnesium</keyword>
<comment type="caution">
    <text evidence="7">The sequence shown here is derived from an EMBL/GenBank/DDBJ whole genome shotgun (WGS) entry which is preliminary data.</text>
</comment>
<dbReference type="PANTHER" id="PTHR12001">
    <property type="entry name" value="GERANYLGERANYL PYROPHOSPHATE SYNTHASE"/>
    <property type="match status" value="1"/>
</dbReference>
<evidence type="ECO:0000313" key="7">
    <source>
        <dbReference type="EMBL" id="MCP3428843.1"/>
    </source>
</evidence>
<dbReference type="SUPFAM" id="SSF48576">
    <property type="entry name" value="Terpenoid synthases"/>
    <property type="match status" value="1"/>
</dbReference>
<evidence type="ECO:0000256" key="4">
    <source>
        <dbReference type="ARBA" id="ARBA00022723"/>
    </source>
</evidence>
<comment type="similarity">
    <text evidence="2 6">Belongs to the FPP/GGPP synthase family.</text>
</comment>